<dbReference type="Pfam" id="PF00443">
    <property type="entry name" value="UCH"/>
    <property type="match status" value="1"/>
</dbReference>
<reference evidence="2" key="1">
    <citation type="submission" date="2021-07" db="EMBL/GenBank/DDBJ databases">
        <authorList>
            <person name="Branca A.L. A."/>
        </authorList>
    </citation>
    <scope>NUCLEOTIDE SEQUENCE</scope>
</reference>
<dbReference type="InterPro" id="IPR038765">
    <property type="entry name" value="Papain-like_cys_pep_sf"/>
</dbReference>
<dbReference type="InterPro" id="IPR013083">
    <property type="entry name" value="Znf_RING/FYVE/PHD"/>
</dbReference>
<sequence>MSFPMASLDSATLLSEAAFGCEHLAAFLNKDEKIASQFRSAFRSKDRSLAPYSKTDTVAVQTTGLRTVESLKPKSHCLSCPEVCLDTERQAHTADTGHTFYIESRTRFLHCQKCGDFIYDHGLERLRGPTGKSHIADGRSIWAEDSASEIYVKNNAYKNPCLKRGARGVWNMGQTCYQAVIVQALLHEPSLNAFFLAGGHDVHTCQEKNCLACGTAEVFMEFNSGERNEAVSAATLLYNGWELSKVSGLKLQGGRLADLPQEMAGYRQQDAHEYFQFLVNGLHSSTPGHTEVYNQKCNCFFHQVFYGELRSSVKCHKCGQTTNTDDPMADLSLDVQQQSKKRKLGRSTSSTTGTLLGCLDSFTASEDLHADAAYHCEKCGNTPQRASKRLQIRKLPVILCMQLKRYEHTFSSSEKMDGHIDFPLTLNMLPYTVRKDNSPVDMSQYIYDLSTVIVHEGTMDTGHYFAYTRIGGDKWVLMDDNKVTVAGIADVLRQDAYLLFYSLRSLRSESKTK</sequence>
<evidence type="ECO:0000313" key="3">
    <source>
        <dbReference type="Proteomes" id="UP001153618"/>
    </source>
</evidence>
<proteinExistence type="predicted"/>
<dbReference type="PANTHER" id="PTHR24006">
    <property type="entry name" value="UBIQUITIN CARBOXYL-TERMINAL HYDROLASE"/>
    <property type="match status" value="1"/>
</dbReference>
<dbReference type="PROSITE" id="PS50235">
    <property type="entry name" value="USP_3"/>
    <property type="match status" value="1"/>
</dbReference>
<dbReference type="GO" id="GO:0005829">
    <property type="term" value="C:cytosol"/>
    <property type="evidence" value="ECO:0007669"/>
    <property type="project" value="TreeGrafter"/>
</dbReference>
<dbReference type="AlphaFoldDB" id="A0A9W4I2I5"/>
<accession>A0A9W4I2I5</accession>
<dbReference type="Proteomes" id="UP001153618">
    <property type="component" value="Unassembled WGS sequence"/>
</dbReference>
<dbReference type="SUPFAM" id="SSF54001">
    <property type="entry name" value="Cysteine proteinases"/>
    <property type="match status" value="1"/>
</dbReference>
<dbReference type="EMBL" id="CAJVOS010000049">
    <property type="protein sequence ID" value="CAG8199550.1"/>
    <property type="molecule type" value="Genomic_DNA"/>
</dbReference>
<dbReference type="GO" id="GO:0004843">
    <property type="term" value="F:cysteine-type deubiquitinase activity"/>
    <property type="evidence" value="ECO:0007669"/>
    <property type="project" value="InterPro"/>
</dbReference>
<protein>
    <recommendedName>
        <fullName evidence="1">USP domain-containing protein</fullName>
    </recommendedName>
</protein>
<dbReference type="SUPFAM" id="SSF57850">
    <property type="entry name" value="RING/U-box"/>
    <property type="match status" value="1"/>
</dbReference>
<dbReference type="InterPro" id="IPR028889">
    <property type="entry name" value="USP"/>
</dbReference>
<keyword evidence="3" id="KW-1185">Reference proteome</keyword>
<dbReference type="InterPro" id="IPR050164">
    <property type="entry name" value="Peptidase_C19"/>
</dbReference>
<comment type="caution">
    <text evidence="2">The sequence shown here is derived from an EMBL/GenBank/DDBJ whole genome shotgun (WGS) entry which is preliminary data.</text>
</comment>
<feature type="domain" description="USP" evidence="1">
    <location>
        <begin position="167"/>
        <end position="504"/>
    </location>
</feature>
<dbReference type="GO" id="GO:0005634">
    <property type="term" value="C:nucleus"/>
    <property type="evidence" value="ECO:0007669"/>
    <property type="project" value="TreeGrafter"/>
</dbReference>
<name>A0A9W4I2I5_PENOL</name>
<dbReference type="PANTHER" id="PTHR24006:SF937">
    <property type="entry name" value="UBIQUITIN CARBOXYL-TERMINAL HYDROLASE"/>
    <property type="match status" value="1"/>
</dbReference>
<dbReference type="GO" id="GO:0016579">
    <property type="term" value="P:protein deubiquitination"/>
    <property type="evidence" value="ECO:0007669"/>
    <property type="project" value="InterPro"/>
</dbReference>
<evidence type="ECO:0000259" key="1">
    <source>
        <dbReference type="PROSITE" id="PS50235"/>
    </source>
</evidence>
<organism evidence="2 3">
    <name type="scientific">Penicillium olsonii</name>
    <dbReference type="NCBI Taxonomy" id="99116"/>
    <lineage>
        <taxon>Eukaryota</taxon>
        <taxon>Fungi</taxon>
        <taxon>Dikarya</taxon>
        <taxon>Ascomycota</taxon>
        <taxon>Pezizomycotina</taxon>
        <taxon>Eurotiomycetes</taxon>
        <taxon>Eurotiomycetidae</taxon>
        <taxon>Eurotiales</taxon>
        <taxon>Aspergillaceae</taxon>
        <taxon>Penicillium</taxon>
    </lineage>
</organism>
<dbReference type="Gene3D" id="3.90.70.10">
    <property type="entry name" value="Cysteine proteinases"/>
    <property type="match status" value="1"/>
</dbReference>
<evidence type="ECO:0000313" key="2">
    <source>
        <dbReference type="EMBL" id="CAG8199550.1"/>
    </source>
</evidence>
<dbReference type="Gene3D" id="3.30.40.10">
    <property type="entry name" value="Zinc/RING finger domain, C3HC4 (zinc finger)"/>
    <property type="match status" value="1"/>
</dbReference>
<dbReference type="OrthoDB" id="289038at2759"/>
<dbReference type="InterPro" id="IPR001394">
    <property type="entry name" value="Peptidase_C19_UCH"/>
</dbReference>
<gene>
    <name evidence="2" type="ORF">POLS_LOCUS7500</name>
</gene>